<sequence length="84" mass="9853">MYQLVASNSLEEEDHSTCFRKESIAKMWFEWNEYYGHQDFEFGSVDLKDCGDDFFESTSLSEDVKALYRRLVNGNIGLRHGVEM</sequence>
<dbReference type="PANTHER" id="PTHR45821">
    <property type="entry name" value="SNF2 DOMAIN-CONTAINING PROTEIN CLASSY 2-RELATED"/>
    <property type="match status" value="1"/>
</dbReference>
<name>A0A5J5A0F3_9ASTE</name>
<proteinExistence type="predicted"/>
<keyword evidence="7" id="KW-1185">Reference proteome</keyword>
<dbReference type="PANTHER" id="PTHR45821:SF1">
    <property type="entry name" value="ATP-DEPENDENT HELICASE FAMILY PROTEIN-RELATED"/>
    <property type="match status" value="1"/>
</dbReference>
<evidence type="ECO:0000256" key="2">
    <source>
        <dbReference type="ARBA" id="ARBA00022741"/>
    </source>
</evidence>
<reference evidence="6 7" key="1">
    <citation type="submission" date="2019-09" db="EMBL/GenBank/DDBJ databases">
        <title>A chromosome-level genome assembly of the Chinese tupelo Nyssa sinensis.</title>
        <authorList>
            <person name="Yang X."/>
            <person name="Kang M."/>
            <person name="Yang Y."/>
            <person name="Xiong H."/>
            <person name="Wang M."/>
            <person name="Zhang Z."/>
            <person name="Wang Z."/>
            <person name="Wu H."/>
            <person name="Ma T."/>
            <person name="Liu J."/>
            <person name="Xi Z."/>
        </authorList>
    </citation>
    <scope>NUCLEOTIDE SEQUENCE [LARGE SCALE GENOMIC DNA]</scope>
    <source>
        <strain evidence="6">J267</strain>
        <tissue evidence="6">Leaf</tissue>
    </source>
</reference>
<keyword evidence="5" id="KW-0539">Nucleus</keyword>
<dbReference type="EMBL" id="CM018047">
    <property type="protein sequence ID" value="KAA8523428.1"/>
    <property type="molecule type" value="Genomic_DNA"/>
</dbReference>
<evidence type="ECO:0000313" key="6">
    <source>
        <dbReference type="EMBL" id="KAA8523428.1"/>
    </source>
</evidence>
<accession>A0A5J5A0F3</accession>
<evidence type="ECO:0000256" key="4">
    <source>
        <dbReference type="ARBA" id="ARBA00022840"/>
    </source>
</evidence>
<evidence type="ECO:0000256" key="3">
    <source>
        <dbReference type="ARBA" id="ARBA00022806"/>
    </source>
</evidence>
<dbReference type="GO" id="GO:0005634">
    <property type="term" value="C:nucleus"/>
    <property type="evidence" value="ECO:0007669"/>
    <property type="project" value="UniProtKB-SubCell"/>
</dbReference>
<dbReference type="AlphaFoldDB" id="A0A5J5A0F3"/>
<keyword evidence="3" id="KW-0378">Hydrolase</keyword>
<dbReference type="Proteomes" id="UP000325577">
    <property type="component" value="Linkage Group LG4"/>
</dbReference>
<protein>
    <submittedName>
        <fullName evidence="6">Uncharacterized protein</fullName>
    </submittedName>
</protein>
<keyword evidence="3" id="KW-0347">Helicase</keyword>
<dbReference type="GO" id="GO:0004386">
    <property type="term" value="F:helicase activity"/>
    <property type="evidence" value="ECO:0007669"/>
    <property type="project" value="UniProtKB-KW"/>
</dbReference>
<gene>
    <name evidence="6" type="ORF">F0562_009851</name>
</gene>
<keyword evidence="2" id="KW-0547">Nucleotide-binding</keyword>
<evidence type="ECO:0000256" key="1">
    <source>
        <dbReference type="ARBA" id="ARBA00004123"/>
    </source>
</evidence>
<comment type="subcellular location">
    <subcellularLocation>
        <location evidence="1">Nucleus</location>
    </subcellularLocation>
</comment>
<organism evidence="6 7">
    <name type="scientific">Nyssa sinensis</name>
    <dbReference type="NCBI Taxonomy" id="561372"/>
    <lineage>
        <taxon>Eukaryota</taxon>
        <taxon>Viridiplantae</taxon>
        <taxon>Streptophyta</taxon>
        <taxon>Embryophyta</taxon>
        <taxon>Tracheophyta</taxon>
        <taxon>Spermatophyta</taxon>
        <taxon>Magnoliopsida</taxon>
        <taxon>eudicotyledons</taxon>
        <taxon>Gunneridae</taxon>
        <taxon>Pentapetalae</taxon>
        <taxon>asterids</taxon>
        <taxon>Cornales</taxon>
        <taxon>Nyssaceae</taxon>
        <taxon>Nyssa</taxon>
    </lineage>
</organism>
<keyword evidence="4" id="KW-0067">ATP-binding</keyword>
<dbReference type="InterPro" id="IPR044567">
    <property type="entry name" value="CLSY/DRD1"/>
</dbReference>
<evidence type="ECO:0000313" key="7">
    <source>
        <dbReference type="Proteomes" id="UP000325577"/>
    </source>
</evidence>
<dbReference type="GO" id="GO:0080188">
    <property type="term" value="P:gene silencing by siRNA-directed DNA methylation"/>
    <property type="evidence" value="ECO:0007669"/>
    <property type="project" value="InterPro"/>
</dbReference>
<evidence type="ECO:0000256" key="5">
    <source>
        <dbReference type="ARBA" id="ARBA00023242"/>
    </source>
</evidence>
<dbReference type="GO" id="GO:0005524">
    <property type="term" value="F:ATP binding"/>
    <property type="evidence" value="ECO:0007669"/>
    <property type="project" value="UniProtKB-KW"/>
</dbReference>